<gene>
    <name evidence="2" type="ORF">E2R48_09900</name>
</gene>
<keyword evidence="1" id="KW-0732">Signal</keyword>
<evidence type="ECO:0000256" key="1">
    <source>
        <dbReference type="SAM" id="SignalP"/>
    </source>
</evidence>
<dbReference type="PROSITE" id="PS51257">
    <property type="entry name" value="PROKAR_LIPOPROTEIN"/>
    <property type="match status" value="1"/>
</dbReference>
<accession>A0AAX2RZW2</accession>
<feature type="chain" id="PRO_5044027641" description="ATPases of ABC transporters with duplicated ATPase domains-containing protein" evidence="1">
    <location>
        <begin position="21"/>
        <end position="184"/>
    </location>
</feature>
<evidence type="ECO:0000313" key="3">
    <source>
        <dbReference type="Proteomes" id="UP000297565"/>
    </source>
</evidence>
<evidence type="ECO:0008006" key="4">
    <source>
        <dbReference type="Google" id="ProtNLM"/>
    </source>
</evidence>
<dbReference type="AlphaFoldDB" id="A0AAX2RZW2"/>
<reference evidence="2 3" key="1">
    <citation type="submission" date="2019-03" db="EMBL/GenBank/DDBJ databases">
        <title>Horizontal Gene Transfer Machinery in Histophilus somni.</title>
        <authorList>
            <person name="Mostafa Nazari M."/>
            <person name="Liljebjelke K."/>
        </authorList>
    </citation>
    <scope>NUCLEOTIDE SEQUENCE [LARGE SCALE GENOMIC DNA]</scope>
    <source>
        <strain evidence="2 3">UOC-EPH-KLM-04</strain>
    </source>
</reference>
<sequence length="184" mass="21850">MNKILAMLTALLLSACVSHSRVNVPEYIKHHEKSYYLVSAVDLETVARYFYLPKEHTVENWQSAVELLHDRNREKRSLSDRITLRRHVYQNNGVKQFNLYLKDNELYSFVIYEPTEKNPTWQVDIAKGKEIPFCGFIQYQYSFKLMKAPTSAMSKHKIERYLKKYIVDKEIAQLEQYKIVGCYQ</sequence>
<proteinExistence type="predicted"/>
<dbReference type="Proteomes" id="UP000297565">
    <property type="component" value="Unassembled WGS sequence"/>
</dbReference>
<name>A0AAX2RZW2_HISSO</name>
<dbReference type="RefSeq" id="WP_075290435.1">
    <property type="nucleotide sequence ID" value="NZ_CP042983.1"/>
</dbReference>
<organism evidence="2 3">
    <name type="scientific">Histophilus somni</name>
    <name type="common">Haemophilus somnus</name>
    <dbReference type="NCBI Taxonomy" id="731"/>
    <lineage>
        <taxon>Bacteria</taxon>
        <taxon>Pseudomonadati</taxon>
        <taxon>Pseudomonadota</taxon>
        <taxon>Gammaproteobacteria</taxon>
        <taxon>Pasteurellales</taxon>
        <taxon>Pasteurellaceae</taxon>
        <taxon>Histophilus</taxon>
    </lineage>
</organism>
<protein>
    <recommendedName>
        <fullName evidence="4">ATPases of ABC transporters with duplicated ATPase domains-containing protein</fullName>
    </recommendedName>
</protein>
<comment type="caution">
    <text evidence="2">The sequence shown here is derived from an EMBL/GenBank/DDBJ whole genome shotgun (WGS) entry which is preliminary data.</text>
</comment>
<feature type="signal peptide" evidence="1">
    <location>
        <begin position="1"/>
        <end position="20"/>
    </location>
</feature>
<dbReference type="EMBL" id="SNRV01000040">
    <property type="protein sequence ID" value="TEW27248.1"/>
    <property type="molecule type" value="Genomic_DNA"/>
</dbReference>
<evidence type="ECO:0000313" key="2">
    <source>
        <dbReference type="EMBL" id="TEW27248.1"/>
    </source>
</evidence>